<dbReference type="AlphaFoldDB" id="A0A182YFF8"/>
<evidence type="ECO:0000313" key="2">
    <source>
        <dbReference type="Proteomes" id="UP000076408"/>
    </source>
</evidence>
<accession>A0A182YFF8</accession>
<evidence type="ECO:0000313" key="1">
    <source>
        <dbReference type="EnsemblMetazoa" id="ASTEI07194-PA"/>
    </source>
</evidence>
<organism evidence="1 2">
    <name type="scientific">Anopheles stephensi</name>
    <name type="common">Indo-Pakistan malaria mosquito</name>
    <dbReference type="NCBI Taxonomy" id="30069"/>
    <lineage>
        <taxon>Eukaryota</taxon>
        <taxon>Metazoa</taxon>
        <taxon>Ecdysozoa</taxon>
        <taxon>Arthropoda</taxon>
        <taxon>Hexapoda</taxon>
        <taxon>Insecta</taxon>
        <taxon>Pterygota</taxon>
        <taxon>Neoptera</taxon>
        <taxon>Endopterygota</taxon>
        <taxon>Diptera</taxon>
        <taxon>Nematocera</taxon>
        <taxon>Culicoidea</taxon>
        <taxon>Culicidae</taxon>
        <taxon>Anophelinae</taxon>
        <taxon>Anopheles</taxon>
    </lineage>
</organism>
<dbReference type="OMA" id="DASNCHA"/>
<sequence length="400" mass="45547">VEVDTTLPLDFDVARALSNVRQSLSNAQEAAEKVVEFLQAKDTFSDMQSLGETLQQLHQSLWGLDFHYPDYFQKENAFQEKEILNHTESVHLARVDFSKETLQFNDLREINSFLTEATGQAMSVTVTVLLLSTVEKVQYYLKVILLPTSMEAEELKNLQDINQLVRSYHQLYGGALNSASNRYLREVAEGAQQLQSMIRSLDYPGEDLKKAVTEFSNQVDNFFQTALAELQTIEQNVDDRFAEVLQNIFYTSYGLVSSGMGMLRPYVQHIQCVRELVPRAQTVAGVSLMSVSLCSNEATIPLYNATMVYHEKISQLQHQIFEQLENLEACTKLDTGRCSSVYDETLGVVNAHTDVVKTYKVNFEPYRVQLFGCLTSRYEIEMAKVLDMSYKFDKCVKTTK</sequence>
<dbReference type="VEuPathDB" id="VectorBase:ASTEI20_037586"/>
<reference evidence="1" key="2">
    <citation type="submission" date="2020-05" db="UniProtKB">
        <authorList>
            <consortium name="EnsemblMetazoa"/>
        </authorList>
    </citation>
    <scope>IDENTIFICATION</scope>
    <source>
        <strain evidence="1">Indian</strain>
    </source>
</reference>
<dbReference type="EnsemblMetazoa" id="ASTEI07194-RA">
    <property type="protein sequence ID" value="ASTEI07194-PA"/>
    <property type="gene ID" value="ASTEI07194"/>
</dbReference>
<name>A0A182YFF8_ANOST</name>
<keyword evidence="2" id="KW-1185">Reference proteome</keyword>
<dbReference type="VEuPathDB" id="VectorBase:ASTEI07194"/>
<dbReference type="VEuPathDB" id="VectorBase:ASTE015124"/>
<proteinExistence type="predicted"/>
<reference evidence="2" key="1">
    <citation type="journal article" date="2014" name="Genome Biol.">
        <title>Genome analysis of a major urban malaria vector mosquito, Anopheles stephensi.</title>
        <authorList>
            <person name="Jiang X."/>
            <person name="Peery A."/>
            <person name="Hall A.B."/>
            <person name="Sharma A."/>
            <person name="Chen X.G."/>
            <person name="Waterhouse R.M."/>
            <person name="Komissarov A."/>
            <person name="Riehle M.M."/>
            <person name="Shouche Y."/>
            <person name="Sharakhova M.V."/>
            <person name="Lawson D."/>
            <person name="Pakpour N."/>
            <person name="Arensburger P."/>
            <person name="Davidson V.L."/>
            <person name="Eiglmeier K."/>
            <person name="Emrich S."/>
            <person name="George P."/>
            <person name="Kennedy R.C."/>
            <person name="Mane S.P."/>
            <person name="Maslen G."/>
            <person name="Oringanje C."/>
            <person name="Qi Y."/>
            <person name="Settlage R."/>
            <person name="Tojo M."/>
            <person name="Tubio J.M."/>
            <person name="Unger M.F."/>
            <person name="Wang B."/>
            <person name="Vernick K.D."/>
            <person name="Ribeiro J.M."/>
            <person name="James A.A."/>
            <person name="Michel K."/>
            <person name="Riehle M.A."/>
            <person name="Luckhart S."/>
            <person name="Sharakhov I.V."/>
            <person name="Tu Z."/>
        </authorList>
    </citation>
    <scope>NUCLEOTIDE SEQUENCE [LARGE SCALE GENOMIC DNA]</scope>
    <source>
        <strain evidence="2">Indian</strain>
    </source>
</reference>
<protein>
    <submittedName>
        <fullName evidence="1">Uncharacterized protein</fullName>
    </submittedName>
</protein>
<dbReference type="Proteomes" id="UP000076408">
    <property type="component" value="Unassembled WGS sequence"/>
</dbReference>